<name>A0A326UBW7_THEHA</name>
<keyword evidence="7" id="KW-1185">Reference proteome</keyword>
<feature type="domain" description="HTH merR-type" evidence="5">
    <location>
        <begin position="8"/>
        <end position="61"/>
    </location>
</feature>
<dbReference type="InterPro" id="IPR009061">
    <property type="entry name" value="DNA-bd_dom_put_sf"/>
</dbReference>
<dbReference type="InterPro" id="IPR000551">
    <property type="entry name" value="MerR-type_HTH_dom"/>
</dbReference>
<dbReference type="Pfam" id="PF13411">
    <property type="entry name" value="MerR_1"/>
    <property type="match status" value="1"/>
</dbReference>
<evidence type="ECO:0000256" key="1">
    <source>
        <dbReference type="ARBA" id="ARBA00005163"/>
    </source>
</evidence>
<gene>
    <name evidence="6" type="ORF">EI42_02279</name>
</gene>
<dbReference type="GO" id="GO:0006355">
    <property type="term" value="P:regulation of DNA-templated transcription"/>
    <property type="evidence" value="ECO:0007669"/>
    <property type="project" value="InterPro"/>
</dbReference>
<dbReference type="GO" id="GO:0006099">
    <property type="term" value="P:tricarboxylic acid cycle"/>
    <property type="evidence" value="ECO:0007669"/>
    <property type="project" value="UniProtKB-UniPathway"/>
</dbReference>
<dbReference type="GO" id="GO:0003677">
    <property type="term" value="F:DNA binding"/>
    <property type="evidence" value="ECO:0007669"/>
    <property type="project" value="InterPro"/>
</dbReference>
<evidence type="ECO:0000256" key="2">
    <source>
        <dbReference type="ARBA" id="ARBA00010566"/>
    </source>
</evidence>
<comment type="pathway">
    <text evidence="1">Carbohydrate metabolism; tricarboxylic acid cycle.</text>
</comment>
<comment type="similarity">
    <text evidence="2">Belongs to the citrate synthase family.</text>
</comment>
<dbReference type="PANTHER" id="PTHR11739">
    <property type="entry name" value="CITRATE SYNTHASE"/>
    <property type="match status" value="1"/>
</dbReference>
<dbReference type="GO" id="GO:0005829">
    <property type="term" value="C:cytosol"/>
    <property type="evidence" value="ECO:0007669"/>
    <property type="project" value="TreeGrafter"/>
</dbReference>
<sequence>MSTKRYLSAREAAAELGVNLKTLYAYVSRGQIRSEASGGSRQSRAYLAEDIYRLKERKELRRNPEKAASQALQWGDPVLDSALTLIKDDHVYYRGQDAISLAETHTIEQVAALLWGFQEQEGYTAQDLFQKQKPGEEMLQLLRRFYTSEFLCDLPLLEQFQAALPRLAAGDLAAYNMRPEAIIETGTRFLWLFTACLSRINSLQASIAETLQQAWAPDHQEAARLFNAALILNADNELTVPAFTARCVSSTNAPLYAVMQAALAAFHGINGGGRYLRALQFLREVCAPQRARGPLTVLEAYLKQGERLPGFQHRLFPVGDTRPIKLLQMLREAYPAEPVIKLAWTLIEEVERQLGLHPHMDLAYAVLGMVLGLEDEQISGLFTLARSVGIIGHALEQYQSKQEIRPRARYIGIQP</sequence>
<dbReference type="InterPro" id="IPR016142">
    <property type="entry name" value="Citrate_synth-like_lrg_a-sub"/>
</dbReference>
<keyword evidence="4" id="KW-0808">Transferase</keyword>
<dbReference type="InterPro" id="IPR036969">
    <property type="entry name" value="Citrate_synthase_sf"/>
</dbReference>
<dbReference type="GO" id="GO:0005975">
    <property type="term" value="P:carbohydrate metabolic process"/>
    <property type="evidence" value="ECO:0007669"/>
    <property type="project" value="TreeGrafter"/>
</dbReference>
<dbReference type="InterPro" id="IPR002020">
    <property type="entry name" value="Citrate_synthase"/>
</dbReference>
<comment type="caution">
    <text evidence="6">The sequence shown here is derived from an EMBL/GenBank/DDBJ whole genome shotgun (WGS) entry which is preliminary data.</text>
</comment>
<evidence type="ECO:0000313" key="7">
    <source>
        <dbReference type="Proteomes" id="UP000248806"/>
    </source>
</evidence>
<dbReference type="PANTHER" id="PTHR11739:SF4">
    <property type="entry name" value="CITRATE SYNTHASE, PEROXISOMAL"/>
    <property type="match status" value="1"/>
</dbReference>
<protein>
    <recommendedName>
        <fullName evidence="3">citrate synthase (unknown stereospecificity)</fullName>
        <ecNumber evidence="3">2.3.3.16</ecNumber>
    </recommendedName>
</protein>
<dbReference type="SUPFAM" id="SSF46955">
    <property type="entry name" value="Putative DNA-binding domain"/>
    <property type="match status" value="1"/>
</dbReference>
<dbReference type="CDD" id="cd06102">
    <property type="entry name" value="citrate_synt_like_2"/>
    <property type="match status" value="1"/>
</dbReference>
<dbReference type="UniPathway" id="UPA00223"/>
<evidence type="ECO:0000259" key="5">
    <source>
        <dbReference type="Pfam" id="PF13411"/>
    </source>
</evidence>
<reference evidence="6 7" key="1">
    <citation type="submission" date="2018-06" db="EMBL/GenBank/DDBJ databases">
        <title>Genomic Encyclopedia of Archaeal and Bacterial Type Strains, Phase II (KMG-II): from individual species to whole genera.</title>
        <authorList>
            <person name="Goeker M."/>
        </authorList>
    </citation>
    <scope>NUCLEOTIDE SEQUENCE [LARGE SCALE GENOMIC DNA]</scope>
    <source>
        <strain evidence="6 7">ATCC BAA-1881</strain>
    </source>
</reference>
<evidence type="ECO:0000256" key="3">
    <source>
        <dbReference type="ARBA" id="ARBA00012972"/>
    </source>
</evidence>
<dbReference type="RefSeq" id="WP_170142550.1">
    <property type="nucleotide sequence ID" value="NZ_BIFX01000003.1"/>
</dbReference>
<dbReference type="Gene3D" id="1.10.1660.10">
    <property type="match status" value="1"/>
</dbReference>
<dbReference type="SUPFAM" id="SSF48256">
    <property type="entry name" value="Citrate synthase"/>
    <property type="match status" value="1"/>
</dbReference>
<proteinExistence type="inferred from homology"/>
<dbReference type="InterPro" id="IPR016143">
    <property type="entry name" value="Citrate_synth-like_sm_a-sub"/>
</dbReference>
<evidence type="ECO:0000256" key="4">
    <source>
        <dbReference type="ARBA" id="ARBA00022679"/>
    </source>
</evidence>
<dbReference type="AlphaFoldDB" id="A0A326UBW7"/>
<dbReference type="Gene3D" id="1.10.580.10">
    <property type="entry name" value="Citrate Synthase, domain 1"/>
    <property type="match status" value="1"/>
</dbReference>
<dbReference type="Pfam" id="PF00285">
    <property type="entry name" value="Citrate_synt"/>
    <property type="match status" value="1"/>
</dbReference>
<dbReference type="Gene3D" id="1.10.230.10">
    <property type="entry name" value="Cytochrome P450-Terp, domain 2"/>
    <property type="match status" value="1"/>
</dbReference>
<dbReference type="EMBL" id="QKUF01000006">
    <property type="protein sequence ID" value="PZW31182.1"/>
    <property type="molecule type" value="Genomic_DNA"/>
</dbReference>
<dbReference type="GO" id="GO:0036440">
    <property type="term" value="F:citrate synthase activity"/>
    <property type="evidence" value="ECO:0007669"/>
    <property type="project" value="UniProtKB-EC"/>
</dbReference>
<evidence type="ECO:0000313" key="6">
    <source>
        <dbReference type="EMBL" id="PZW31182.1"/>
    </source>
</evidence>
<dbReference type="PRINTS" id="PR00143">
    <property type="entry name" value="CITRTSNTHASE"/>
</dbReference>
<organism evidence="6 7">
    <name type="scientific">Thermosporothrix hazakensis</name>
    <dbReference type="NCBI Taxonomy" id="644383"/>
    <lineage>
        <taxon>Bacteria</taxon>
        <taxon>Bacillati</taxon>
        <taxon>Chloroflexota</taxon>
        <taxon>Ktedonobacteria</taxon>
        <taxon>Ktedonobacterales</taxon>
        <taxon>Thermosporotrichaceae</taxon>
        <taxon>Thermosporothrix</taxon>
    </lineage>
</organism>
<dbReference type="EC" id="2.3.3.16" evidence="3"/>
<dbReference type="Proteomes" id="UP000248806">
    <property type="component" value="Unassembled WGS sequence"/>
</dbReference>
<accession>A0A326UBW7</accession>